<reference evidence="2" key="1">
    <citation type="submission" date="2017-04" db="EMBL/GenBank/DDBJ databases">
        <authorList>
            <person name="Varghese N."/>
            <person name="Submissions S."/>
        </authorList>
    </citation>
    <scope>NUCLEOTIDE SEQUENCE [LARGE SCALE GENOMIC DNA]</scope>
    <source>
        <strain evidence="2">Ballard 720</strain>
    </source>
</reference>
<evidence type="ECO:0000313" key="1">
    <source>
        <dbReference type="EMBL" id="SMF81144.1"/>
    </source>
</evidence>
<name>A0A1X7H7I2_TRICW</name>
<dbReference type="Proteomes" id="UP000192911">
    <property type="component" value="Unassembled WGS sequence"/>
</dbReference>
<keyword evidence="2" id="KW-1185">Reference proteome</keyword>
<protein>
    <submittedName>
        <fullName evidence="1">Uncharacterized protein</fullName>
    </submittedName>
</protein>
<sequence>MRGSRRHAASAVLNTVASVGVDEPSVQVEMTSGEMSTLIAALDALLRERAMACQIASDYLVRQQQPIDELSFGLSNIIRIERSLEARLDPADRI</sequence>
<dbReference type="STRING" id="28094.SAMN06295900_12338"/>
<gene>
    <name evidence="1" type="ORF">SAMN06295900_12338</name>
</gene>
<evidence type="ECO:0000313" key="2">
    <source>
        <dbReference type="Proteomes" id="UP000192911"/>
    </source>
</evidence>
<dbReference type="EMBL" id="FXAH01000023">
    <property type="protein sequence ID" value="SMF81144.1"/>
    <property type="molecule type" value="Genomic_DNA"/>
</dbReference>
<proteinExistence type="predicted"/>
<organism evidence="1 2">
    <name type="scientific">Trinickia caryophylli</name>
    <name type="common">Paraburkholderia caryophylli</name>
    <dbReference type="NCBI Taxonomy" id="28094"/>
    <lineage>
        <taxon>Bacteria</taxon>
        <taxon>Pseudomonadati</taxon>
        <taxon>Pseudomonadota</taxon>
        <taxon>Betaproteobacteria</taxon>
        <taxon>Burkholderiales</taxon>
        <taxon>Burkholderiaceae</taxon>
        <taxon>Trinickia</taxon>
    </lineage>
</organism>
<accession>A0A1X7H7I2</accession>
<dbReference type="AlphaFoldDB" id="A0A1X7H7I2"/>